<organism evidence="3 4">
    <name type="scientific">Candidatus Daviesbacteria bacterium RIFCSPLOWO2_01_FULL_39_12</name>
    <dbReference type="NCBI Taxonomy" id="1797785"/>
    <lineage>
        <taxon>Bacteria</taxon>
        <taxon>Candidatus Daviesiibacteriota</taxon>
    </lineage>
</organism>
<dbReference type="Gene3D" id="3.40.630.190">
    <property type="entry name" value="LCP protein"/>
    <property type="match status" value="1"/>
</dbReference>
<dbReference type="InterPro" id="IPR050922">
    <property type="entry name" value="LytR/CpsA/Psr_CW_biosynth"/>
</dbReference>
<evidence type="ECO:0000259" key="2">
    <source>
        <dbReference type="Pfam" id="PF13399"/>
    </source>
</evidence>
<feature type="domain" description="LytR/CpsA/Psr regulator C-terminal" evidence="2">
    <location>
        <begin position="252"/>
        <end position="340"/>
    </location>
</feature>
<protein>
    <recommendedName>
        <fullName evidence="2">LytR/CpsA/Psr regulator C-terminal domain-containing protein</fullName>
    </recommendedName>
</protein>
<dbReference type="AlphaFoldDB" id="A0A1F5KPP9"/>
<dbReference type="Proteomes" id="UP000178565">
    <property type="component" value="Unassembled WGS sequence"/>
</dbReference>
<evidence type="ECO:0000313" key="4">
    <source>
        <dbReference type="Proteomes" id="UP000178565"/>
    </source>
</evidence>
<proteinExistence type="predicted"/>
<gene>
    <name evidence="3" type="ORF">A3B45_01150</name>
</gene>
<accession>A0A1F5KPP9</accession>
<comment type="caution">
    <text evidence="3">The sequence shown here is derived from an EMBL/GenBank/DDBJ whole genome shotgun (WGS) entry which is preliminary data.</text>
</comment>
<evidence type="ECO:0000313" key="3">
    <source>
        <dbReference type="EMBL" id="OGE42830.1"/>
    </source>
</evidence>
<dbReference type="PANTHER" id="PTHR33392:SF6">
    <property type="entry name" value="POLYISOPRENYL-TEICHOIC ACID--PEPTIDOGLYCAN TEICHOIC ACID TRANSFERASE TAGU"/>
    <property type="match status" value="1"/>
</dbReference>
<sequence>MSAKSATKKIDWRDTKNRLNKIRNLKLGLVVLGLIVGILILGQLINFVKIMTSPLNFVPAQKYFWDGQFNLNLVIQTSSTSILNFNPQEEKALIVSLPDNLYLDVPGGYGSWMLGSIYNLGESTQKGQGPKLIKTALSSLFGIPIDGYLRLENHQNYPQIENLIEEIRQNPFSGMSLFTKISSDLTPLELMRLKLGLIKVRFDKINYLDLTNLAVLDTKSLADSTTVFMADSAKLDTIFTSFIDPKIRAENLSIAVFNATDYPQLAQKAKRIIANLGGNVIIVSNYPKQLKKTIIWGEESASLKRLTQIFSPCREKDCDKIDFPETSSRAQINIFLGEDFAQAF</sequence>
<dbReference type="PANTHER" id="PTHR33392">
    <property type="entry name" value="POLYISOPRENYL-TEICHOIC ACID--PEPTIDOGLYCAN TEICHOIC ACID TRANSFERASE TAGU"/>
    <property type="match status" value="1"/>
</dbReference>
<reference evidence="3 4" key="1">
    <citation type="journal article" date="2016" name="Nat. Commun.">
        <title>Thousands of microbial genomes shed light on interconnected biogeochemical processes in an aquifer system.</title>
        <authorList>
            <person name="Anantharaman K."/>
            <person name="Brown C.T."/>
            <person name="Hug L.A."/>
            <person name="Sharon I."/>
            <person name="Castelle C.J."/>
            <person name="Probst A.J."/>
            <person name="Thomas B.C."/>
            <person name="Singh A."/>
            <person name="Wilkins M.J."/>
            <person name="Karaoz U."/>
            <person name="Brodie E.L."/>
            <person name="Williams K.H."/>
            <person name="Hubbard S.S."/>
            <person name="Banfield J.F."/>
        </authorList>
    </citation>
    <scope>NUCLEOTIDE SEQUENCE [LARGE SCALE GENOMIC DNA]</scope>
</reference>
<dbReference type="InterPro" id="IPR027381">
    <property type="entry name" value="LytR/CpsA/Psr_C"/>
</dbReference>
<keyword evidence="1" id="KW-1133">Transmembrane helix</keyword>
<dbReference type="EMBL" id="MFDM01000020">
    <property type="protein sequence ID" value="OGE42830.1"/>
    <property type="molecule type" value="Genomic_DNA"/>
</dbReference>
<evidence type="ECO:0000256" key="1">
    <source>
        <dbReference type="SAM" id="Phobius"/>
    </source>
</evidence>
<feature type="transmembrane region" description="Helical" evidence="1">
    <location>
        <begin position="27"/>
        <end position="48"/>
    </location>
</feature>
<name>A0A1F5KPP9_9BACT</name>
<dbReference type="STRING" id="1797785.A3B45_01150"/>
<dbReference type="Pfam" id="PF13399">
    <property type="entry name" value="LytR_C"/>
    <property type="match status" value="1"/>
</dbReference>
<keyword evidence="1" id="KW-0812">Transmembrane</keyword>
<keyword evidence="1" id="KW-0472">Membrane</keyword>